<dbReference type="InterPro" id="IPR036322">
    <property type="entry name" value="WD40_repeat_dom_sf"/>
</dbReference>
<dbReference type="PANTHER" id="PTHR43979:SF1">
    <property type="entry name" value="PRE-MRNA-PROCESSING FACTOR 17"/>
    <property type="match status" value="1"/>
</dbReference>
<dbReference type="Proteomes" id="UP000198287">
    <property type="component" value="Unassembled WGS sequence"/>
</dbReference>
<dbReference type="InterPro" id="IPR015943">
    <property type="entry name" value="WD40/YVTN_repeat-like_dom_sf"/>
</dbReference>
<feature type="repeat" description="WD" evidence="11">
    <location>
        <begin position="290"/>
        <end position="324"/>
    </location>
</feature>
<dbReference type="InterPro" id="IPR032847">
    <property type="entry name" value="PRPF17"/>
</dbReference>
<keyword evidence="14" id="KW-1185">Reference proteome</keyword>
<evidence type="ECO:0000256" key="6">
    <source>
        <dbReference type="ARBA" id="ARBA00023187"/>
    </source>
</evidence>
<evidence type="ECO:0000256" key="1">
    <source>
        <dbReference type="ARBA" id="ARBA00004123"/>
    </source>
</evidence>
<dbReference type="Gene3D" id="2.130.10.10">
    <property type="entry name" value="YVTN repeat-like/Quinoprotein amine dehydrogenase"/>
    <property type="match status" value="1"/>
</dbReference>
<gene>
    <name evidence="13" type="ORF">Fcan01_23389</name>
</gene>
<dbReference type="Pfam" id="PF00400">
    <property type="entry name" value="WD40"/>
    <property type="match status" value="5"/>
</dbReference>
<keyword evidence="4" id="KW-0747">Spliceosome</keyword>
<proteinExistence type="predicted"/>
<feature type="repeat" description="WD" evidence="11">
    <location>
        <begin position="420"/>
        <end position="452"/>
    </location>
</feature>
<feature type="compositionally biased region" description="Low complexity" evidence="12">
    <location>
        <begin position="12"/>
        <end position="29"/>
    </location>
</feature>
<feature type="repeat" description="WD" evidence="11">
    <location>
        <begin position="334"/>
        <end position="375"/>
    </location>
</feature>
<feature type="repeat" description="WD" evidence="11">
    <location>
        <begin position="552"/>
        <end position="585"/>
    </location>
</feature>
<dbReference type="PRINTS" id="PR00320">
    <property type="entry name" value="GPROTEINBRPT"/>
</dbReference>
<dbReference type="STRING" id="158441.A0A226D9P0"/>
<keyword evidence="7" id="KW-0539">Nucleus</keyword>
<dbReference type="AlphaFoldDB" id="A0A226D9P0"/>
<evidence type="ECO:0000313" key="13">
    <source>
        <dbReference type="EMBL" id="OXA41860.1"/>
    </source>
</evidence>
<dbReference type="GO" id="GO:0000398">
    <property type="term" value="P:mRNA splicing, via spliceosome"/>
    <property type="evidence" value="ECO:0007669"/>
    <property type="project" value="InterPro"/>
</dbReference>
<dbReference type="SMART" id="SM00320">
    <property type="entry name" value="WD40"/>
    <property type="match status" value="7"/>
</dbReference>
<dbReference type="InterPro" id="IPR020472">
    <property type="entry name" value="WD40_PAC1"/>
</dbReference>
<feature type="repeat" description="WD" evidence="11">
    <location>
        <begin position="520"/>
        <end position="551"/>
    </location>
</feature>
<feature type="region of interest" description="Disordered" evidence="12">
    <location>
        <begin position="1"/>
        <end position="41"/>
    </location>
</feature>
<dbReference type="GO" id="GO:0071013">
    <property type="term" value="C:catalytic step 2 spliceosome"/>
    <property type="evidence" value="ECO:0007669"/>
    <property type="project" value="InterPro"/>
</dbReference>
<name>A0A226D9P0_FOLCA</name>
<keyword evidence="5" id="KW-0677">Repeat</keyword>
<evidence type="ECO:0000313" key="14">
    <source>
        <dbReference type="Proteomes" id="UP000198287"/>
    </source>
</evidence>
<protein>
    <recommendedName>
        <fullName evidence="8">Pre-mRNA-processing factor 17</fullName>
    </recommendedName>
    <alternativeName>
        <fullName evidence="10">Cell division cycle 40 homolog</fullName>
    </alternativeName>
    <alternativeName>
        <fullName evidence="9">PRP17 homolog</fullName>
    </alternativeName>
</protein>
<keyword evidence="3" id="KW-0507">mRNA processing</keyword>
<evidence type="ECO:0000256" key="4">
    <source>
        <dbReference type="ARBA" id="ARBA00022728"/>
    </source>
</evidence>
<evidence type="ECO:0000256" key="9">
    <source>
        <dbReference type="ARBA" id="ARBA00075265"/>
    </source>
</evidence>
<dbReference type="SUPFAM" id="SSF50978">
    <property type="entry name" value="WD40 repeat-like"/>
    <property type="match status" value="1"/>
</dbReference>
<dbReference type="OrthoDB" id="10257301at2759"/>
<evidence type="ECO:0000256" key="7">
    <source>
        <dbReference type="ARBA" id="ARBA00023242"/>
    </source>
</evidence>
<dbReference type="OMA" id="TLWHPHE"/>
<sequence length="585" mass="66476">MLAALKAYGKNSDSSASDSSDGESEAAVASEKKVEEELPDYLKPIDPERSLASRMQIVAAPDVIVNSSLDRRRHLDPLAKELTYNPKYEELFAPVKGPEHPFKTNQQKAHKNTLSGYVEKAHMNEFNFENQRRTFHSYGYAVDPSVDLTMGATPKVVGVAPENASAGELKTVFETIKARPKDKRKRLRNDNPEDVEGFLGPWGAFENQEHVSKPTEDESAELEAILAKRKKRQKNVDDKPMEEKNILHIKDPVDYQGRSFMSAPTDVGVNLKSKEPPNKCFIPKNLVHTFTGHTKGVAAIRWLPQTAHLFLSAGLDGRVKLWEVYGQRRCVQTYIGHKQAVRDITFNNDGSRFLSAAYDRYIKLWDTEKGQCISRFTNKKIAYCVKFNPEEEKQHLFVAGTSDKKIICWDTRSGEAVQEYDRHLGAVNTITFVDDNRRFVSTSDDKSLRVWEWDIPVDMKYIADPTMHSMPAVTLSPNQKWLACQSLDNKVVIFTALNRFKLHRKKTFKGHMVAGYACQLDFSPDMSYLISGDGDGKVFVWDWKTTRVFGKWQAHDKACIGVLWHPHETSKILSCGWDGNIKLWD</sequence>
<evidence type="ECO:0000256" key="8">
    <source>
        <dbReference type="ARBA" id="ARBA00068146"/>
    </source>
</evidence>
<dbReference type="PANTHER" id="PTHR43979">
    <property type="entry name" value="PRE-MRNA-PROCESSING FACTOR 17"/>
    <property type="match status" value="1"/>
</dbReference>
<dbReference type="PROSITE" id="PS50294">
    <property type="entry name" value="WD_REPEATS_REGION"/>
    <property type="match status" value="4"/>
</dbReference>
<dbReference type="CDD" id="cd00200">
    <property type="entry name" value="WD40"/>
    <property type="match status" value="1"/>
</dbReference>
<dbReference type="FunFam" id="2.130.10.10:FF:000034">
    <property type="entry name" value="Pre-mRNA-processing factor 17, putative"/>
    <property type="match status" value="1"/>
</dbReference>
<evidence type="ECO:0000256" key="11">
    <source>
        <dbReference type="PROSITE-ProRule" id="PRU00221"/>
    </source>
</evidence>
<dbReference type="PROSITE" id="PS50082">
    <property type="entry name" value="WD_REPEATS_2"/>
    <property type="match status" value="5"/>
</dbReference>
<keyword evidence="2 11" id="KW-0853">WD repeat</keyword>
<keyword evidence="6" id="KW-0508">mRNA splicing</keyword>
<organism evidence="13 14">
    <name type="scientific">Folsomia candida</name>
    <name type="common">Springtail</name>
    <dbReference type="NCBI Taxonomy" id="158441"/>
    <lineage>
        <taxon>Eukaryota</taxon>
        <taxon>Metazoa</taxon>
        <taxon>Ecdysozoa</taxon>
        <taxon>Arthropoda</taxon>
        <taxon>Hexapoda</taxon>
        <taxon>Collembola</taxon>
        <taxon>Entomobryomorpha</taxon>
        <taxon>Isotomoidea</taxon>
        <taxon>Isotomidae</taxon>
        <taxon>Proisotominae</taxon>
        <taxon>Folsomia</taxon>
    </lineage>
</organism>
<comment type="subcellular location">
    <subcellularLocation>
        <location evidence="1">Nucleus</location>
    </subcellularLocation>
</comment>
<comment type="caution">
    <text evidence="13">The sequence shown here is derived from an EMBL/GenBank/DDBJ whole genome shotgun (WGS) entry which is preliminary data.</text>
</comment>
<reference evidence="13 14" key="1">
    <citation type="submission" date="2015-12" db="EMBL/GenBank/DDBJ databases">
        <title>The genome of Folsomia candida.</title>
        <authorList>
            <person name="Faddeeva A."/>
            <person name="Derks M.F."/>
            <person name="Anvar Y."/>
            <person name="Smit S."/>
            <person name="Van Straalen N."/>
            <person name="Roelofs D."/>
        </authorList>
    </citation>
    <scope>NUCLEOTIDE SEQUENCE [LARGE SCALE GENOMIC DNA]</scope>
    <source>
        <strain evidence="13 14">VU population</strain>
        <tissue evidence="13">Whole body</tissue>
    </source>
</reference>
<dbReference type="InterPro" id="IPR001680">
    <property type="entry name" value="WD40_rpt"/>
</dbReference>
<evidence type="ECO:0000256" key="10">
    <source>
        <dbReference type="ARBA" id="ARBA00076678"/>
    </source>
</evidence>
<accession>A0A226D9P0</accession>
<evidence type="ECO:0000256" key="12">
    <source>
        <dbReference type="SAM" id="MobiDB-lite"/>
    </source>
</evidence>
<evidence type="ECO:0000256" key="3">
    <source>
        <dbReference type="ARBA" id="ARBA00022664"/>
    </source>
</evidence>
<dbReference type="EMBL" id="LNIX01000028">
    <property type="protein sequence ID" value="OXA41860.1"/>
    <property type="molecule type" value="Genomic_DNA"/>
</dbReference>
<evidence type="ECO:0000256" key="5">
    <source>
        <dbReference type="ARBA" id="ARBA00022737"/>
    </source>
</evidence>
<evidence type="ECO:0000256" key="2">
    <source>
        <dbReference type="ARBA" id="ARBA00022574"/>
    </source>
</evidence>
<dbReference type="GO" id="GO:0003729">
    <property type="term" value="F:mRNA binding"/>
    <property type="evidence" value="ECO:0007669"/>
    <property type="project" value="TreeGrafter"/>
</dbReference>